<comment type="caution">
    <text evidence="1">The sequence shown here is derived from an EMBL/GenBank/DDBJ whole genome shotgun (WGS) entry which is preliminary data.</text>
</comment>
<accession>A0AAD3Y2Y3</accession>
<gene>
    <name evidence="1" type="ORF">Nepgr_029051</name>
</gene>
<evidence type="ECO:0000313" key="2">
    <source>
        <dbReference type="Proteomes" id="UP001279734"/>
    </source>
</evidence>
<keyword evidence="2" id="KW-1185">Reference proteome</keyword>
<proteinExistence type="predicted"/>
<dbReference type="AlphaFoldDB" id="A0AAD3Y2Y3"/>
<reference evidence="1" key="1">
    <citation type="submission" date="2023-05" db="EMBL/GenBank/DDBJ databases">
        <title>Nepenthes gracilis genome sequencing.</title>
        <authorList>
            <person name="Fukushima K."/>
        </authorList>
    </citation>
    <scope>NUCLEOTIDE SEQUENCE</scope>
    <source>
        <strain evidence="1">SING2019-196</strain>
    </source>
</reference>
<evidence type="ECO:0000313" key="1">
    <source>
        <dbReference type="EMBL" id="GMH27208.1"/>
    </source>
</evidence>
<protein>
    <submittedName>
        <fullName evidence="1">Uncharacterized protein</fullName>
    </submittedName>
</protein>
<dbReference type="EMBL" id="BSYO01000032">
    <property type="protein sequence ID" value="GMH27208.1"/>
    <property type="molecule type" value="Genomic_DNA"/>
</dbReference>
<organism evidence="1 2">
    <name type="scientific">Nepenthes gracilis</name>
    <name type="common">Slender pitcher plant</name>
    <dbReference type="NCBI Taxonomy" id="150966"/>
    <lineage>
        <taxon>Eukaryota</taxon>
        <taxon>Viridiplantae</taxon>
        <taxon>Streptophyta</taxon>
        <taxon>Embryophyta</taxon>
        <taxon>Tracheophyta</taxon>
        <taxon>Spermatophyta</taxon>
        <taxon>Magnoliopsida</taxon>
        <taxon>eudicotyledons</taxon>
        <taxon>Gunneridae</taxon>
        <taxon>Pentapetalae</taxon>
        <taxon>Caryophyllales</taxon>
        <taxon>Nepenthaceae</taxon>
        <taxon>Nepenthes</taxon>
    </lineage>
</organism>
<dbReference type="Proteomes" id="UP001279734">
    <property type="component" value="Unassembled WGS sequence"/>
</dbReference>
<sequence>MRLYGKQPWHYGSRWQLFNCENNGKTLEILVSNIAFWLSIETVKSSKLQRRTSRERFAERISLTQRKGFQVKCEADSAAFFECEAWNGRCGNDAAASSTAGVCPRQAASSETCGSTAVDSGALRRLPLPMFVRF</sequence>
<name>A0AAD3Y2Y3_NEPGR</name>